<dbReference type="RefSeq" id="XP_070882324.1">
    <property type="nucleotide sequence ID" value="XM_071026393.1"/>
</dbReference>
<gene>
    <name evidence="1" type="ORF">BJX67DRAFT_263650</name>
</gene>
<dbReference type="EMBL" id="JBFXLQ010000053">
    <property type="protein sequence ID" value="KAL2863345.1"/>
    <property type="molecule type" value="Genomic_DNA"/>
</dbReference>
<evidence type="ECO:0000313" key="2">
    <source>
        <dbReference type="Proteomes" id="UP001610432"/>
    </source>
</evidence>
<protein>
    <submittedName>
        <fullName evidence="1">Uncharacterized protein</fullName>
    </submittedName>
</protein>
<dbReference type="GeneID" id="98141465"/>
<evidence type="ECO:0000313" key="1">
    <source>
        <dbReference type="EMBL" id="KAL2863345.1"/>
    </source>
</evidence>
<reference evidence="1 2" key="1">
    <citation type="submission" date="2024-07" db="EMBL/GenBank/DDBJ databases">
        <title>Section-level genome sequencing and comparative genomics of Aspergillus sections Usti and Cavernicolus.</title>
        <authorList>
            <consortium name="Lawrence Berkeley National Laboratory"/>
            <person name="Nybo J.L."/>
            <person name="Vesth T.C."/>
            <person name="Theobald S."/>
            <person name="Frisvad J.C."/>
            <person name="Larsen T.O."/>
            <person name="Kjaerboelling I."/>
            <person name="Rothschild-Mancinelli K."/>
            <person name="Lyhne E.K."/>
            <person name="Kogle M.E."/>
            <person name="Barry K."/>
            <person name="Clum A."/>
            <person name="Na H."/>
            <person name="Ledsgaard L."/>
            <person name="Lin J."/>
            <person name="Lipzen A."/>
            <person name="Kuo A."/>
            <person name="Riley R."/>
            <person name="Mondo S."/>
            <person name="Labutti K."/>
            <person name="Haridas S."/>
            <person name="Pangalinan J."/>
            <person name="Salamov A.A."/>
            <person name="Simmons B.A."/>
            <person name="Magnuson J.K."/>
            <person name="Chen J."/>
            <person name="Drula E."/>
            <person name="Henrissat B."/>
            <person name="Wiebenga A."/>
            <person name="Lubbers R.J."/>
            <person name="Gomes A.C."/>
            <person name="Macurrencykelacurrency M.R."/>
            <person name="Stajich J."/>
            <person name="Grigoriev I.V."/>
            <person name="Mortensen U.H."/>
            <person name="De Vries R.P."/>
            <person name="Baker S.E."/>
            <person name="Andersen M.R."/>
        </authorList>
    </citation>
    <scope>NUCLEOTIDE SEQUENCE [LARGE SCALE GENOMIC DNA]</scope>
    <source>
        <strain evidence="1 2">CBS 449.75</strain>
    </source>
</reference>
<proteinExistence type="predicted"/>
<name>A0ABR4LFN1_9EURO</name>
<accession>A0ABR4LFN1</accession>
<organism evidence="1 2">
    <name type="scientific">Aspergillus lucknowensis</name>
    <dbReference type="NCBI Taxonomy" id="176173"/>
    <lineage>
        <taxon>Eukaryota</taxon>
        <taxon>Fungi</taxon>
        <taxon>Dikarya</taxon>
        <taxon>Ascomycota</taxon>
        <taxon>Pezizomycotina</taxon>
        <taxon>Eurotiomycetes</taxon>
        <taxon>Eurotiomycetidae</taxon>
        <taxon>Eurotiales</taxon>
        <taxon>Aspergillaceae</taxon>
        <taxon>Aspergillus</taxon>
        <taxon>Aspergillus subgen. Nidulantes</taxon>
    </lineage>
</organism>
<dbReference type="Proteomes" id="UP001610432">
    <property type="component" value="Unassembled WGS sequence"/>
</dbReference>
<keyword evidence="2" id="KW-1185">Reference proteome</keyword>
<sequence length="264" mass="28859">MVILGDTLCAALDKGGGVRFGPDTFAIYSCAPLPPTFRHLEHNGALYARLTASASLICGTLPVYVNLEAPAVAQLASLPVPAPIPTPPARSAKAARHLPWFLINAATIEKHCVIGNGSVVEALLVILQRPWCVLEICCTDTETVVAVRKFAQLAAQEDPDSYDAAVRLLAHEQRMRSLSSKKPSSSHCSVKALRDIYAATTLTYSYNRFWLPLICTCGVYLDVSFSEVVKWVREDTYGPEAGNNRLDWIGLYGEVLRRIGDWVT</sequence>
<comment type="caution">
    <text evidence="1">The sequence shown here is derived from an EMBL/GenBank/DDBJ whole genome shotgun (WGS) entry which is preliminary data.</text>
</comment>